<evidence type="ECO:0000313" key="1">
    <source>
        <dbReference type="EMBL" id="CAI9915647.1"/>
    </source>
</evidence>
<name>A0AA86N9S4_9EUKA</name>
<sequence>MFTKVQMIQFSTVFKFVVEQIIKRPISSESALFLIIQNFSIQDRTGIWKTIAVRINASPVEVHDYFFNTWQLKFFQDPNVFKEELKEILYQEISYSMDATDAINQTLLIFQQKYPNNNCNSRQVYQILYRYAVVKPRYEKKGDRKHITKQIGAHNAQYFCNEQLFQMIQQNEFTL</sequence>
<comment type="caution">
    <text evidence="1">The sequence shown here is derived from an EMBL/GenBank/DDBJ whole genome shotgun (WGS) entry which is preliminary data.</text>
</comment>
<gene>
    <name evidence="1" type="ORF">HINF_LOCUS3292</name>
    <name evidence="2" type="ORF">HINF_LOCUS33967</name>
</gene>
<dbReference type="EMBL" id="CAXDID020000119">
    <property type="protein sequence ID" value="CAL6031356.1"/>
    <property type="molecule type" value="Genomic_DNA"/>
</dbReference>
<dbReference type="EMBL" id="CATOUU010000075">
    <property type="protein sequence ID" value="CAI9915647.1"/>
    <property type="molecule type" value="Genomic_DNA"/>
</dbReference>
<organism evidence="1">
    <name type="scientific">Hexamita inflata</name>
    <dbReference type="NCBI Taxonomy" id="28002"/>
    <lineage>
        <taxon>Eukaryota</taxon>
        <taxon>Metamonada</taxon>
        <taxon>Diplomonadida</taxon>
        <taxon>Hexamitidae</taxon>
        <taxon>Hexamitinae</taxon>
        <taxon>Hexamita</taxon>
    </lineage>
</organism>
<reference evidence="2 3" key="2">
    <citation type="submission" date="2024-07" db="EMBL/GenBank/DDBJ databases">
        <authorList>
            <person name="Akdeniz Z."/>
        </authorList>
    </citation>
    <scope>NUCLEOTIDE SEQUENCE [LARGE SCALE GENOMIC DNA]</scope>
</reference>
<proteinExistence type="predicted"/>
<keyword evidence="3" id="KW-1185">Reference proteome</keyword>
<evidence type="ECO:0000313" key="2">
    <source>
        <dbReference type="EMBL" id="CAL6031356.1"/>
    </source>
</evidence>
<accession>A0AA86N9S4</accession>
<reference evidence="1" key="1">
    <citation type="submission" date="2023-06" db="EMBL/GenBank/DDBJ databases">
        <authorList>
            <person name="Kurt Z."/>
        </authorList>
    </citation>
    <scope>NUCLEOTIDE SEQUENCE</scope>
</reference>
<dbReference type="AlphaFoldDB" id="A0AA86N9S4"/>
<protein>
    <submittedName>
        <fullName evidence="1">Uncharacterized protein</fullName>
    </submittedName>
</protein>
<evidence type="ECO:0000313" key="3">
    <source>
        <dbReference type="Proteomes" id="UP001642409"/>
    </source>
</evidence>
<dbReference type="Proteomes" id="UP001642409">
    <property type="component" value="Unassembled WGS sequence"/>
</dbReference>